<dbReference type="NCBIfam" id="NF006830">
    <property type="entry name" value="PRK09355.1"/>
    <property type="match status" value="1"/>
</dbReference>
<dbReference type="CDD" id="cd01170">
    <property type="entry name" value="THZ_kinase"/>
    <property type="match status" value="1"/>
</dbReference>
<feature type="binding site" evidence="11">
    <location>
        <position position="177"/>
    </location>
    <ligand>
        <name>ATP</name>
        <dbReference type="ChEBI" id="CHEBI:30616"/>
    </ligand>
</feature>
<evidence type="ECO:0000256" key="2">
    <source>
        <dbReference type="ARBA" id="ARBA00001946"/>
    </source>
</evidence>
<dbReference type="GO" id="GO:0005524">
    <property type="term" value="F:ATP binding"/>
    <property type="evidence" value="ECO:0007669"/>
    <property type="project" value="UniProtKB-UniRule"/>
</dbReference>
<proteinExistence type="inferred from homology"/>
<gene>
    <name evidence="11 12" type="primary">thiM</name>
    <name evidence="12" type="ORF">EEW87_008855</name>
</gene>
<dbReference type="Proteomes" id="UP000271708">
    <property type="component" value="Chromosome"/>
</dbReference>
<evidence type="ECO:0000256" key="11">
    <source>
        <dbReference type="HAMAP-Rule" id="MF_00228"/>
    </source>
</evidence>
<dbReference type="GO" id="GO:0004417">
    <property type="term" value="F:hydroxyethylthiazole kinase activity"/>
    <property type="evidence" value="ECO:0007669"/>
    <property type="project" value="UniProtKB-UniRule"/>
</dbReference>
<dbReference type="PRINTS" id="PR01099">
    <property type="entry name" value="HYETHTZKNASE"/>
</dbReference>
<dbReference type="AlphaFoldDB" id="A0A5P8FLB9"/>
<feature type="binding site" evidence="11">
    <location>
        <position position="54"/>
    </location>
    <ligand>
        <name>substrate</name>
    </ligand>
</feature>
<dbReference type="InterPro" id="IPR000417">
    <property type="entry name" value="Hyethyz_kinase"/>
</dbReference>
<dbReference type="SUPFAM" id="SSF53613">
    <property type="entry name" value="Ribokinase-like"/>
    <property type="match status" value="1"/>
</dbReference>
<evidence type="ECO:0000256" key="9">
    <source>
        <dbReference type="ARBA" id="ARBA00022842"/>
    </source>
</evidence>
<evidence type="ECO:0000256" key="1">
    <source>
        <dbReference type="ARBA" id="ARBA00001771"/>
    </source>
</evidence>
<dbReference type="GO" id="GO:0009229">
    <property type="term" value="P:thiamine diphosphate biosynthetic process"/>
    <property type="evidence" value="ECO:0007669"/>
    <property type="project" value="UniProtKB-UniRule"/>
</dbReference>
<comment type="similarity">
    <text evidence="11">Belongs to the Thz kinase family.</text>
</comment>
<feature type="binding site" evidence="11">
    <location>
        <position position="204"/>
    </location>
    <ligand>
        <name>substrate</name>
    </ligand>
</feature>
<comment type="pathway">
    <text evidence="3 11">Cofactor biosynthesis; thiamine diphosphate biosynthesis; 4-methyl-5-(2-phosphoethyl)-thiazole from 5-(2-hydroxyethyl)-4-methylthiazole: step 1/1.</text>
</comment>
<dbReference type="Gene3D" id="3.40.1190.20">
    <property type="match status" value="1"/>
</dbReference>
<evidence type="ECO:0000256" key="10">
    <source>
        <dbReference type="ARBA" id="ARBA00022977"/>
    </source>
</evidence>
<organism evidence="12 13">
    <name type="scientific">Janibacter melonis</name>
    <dbReference type="NCBI Taxonomy" id="262209"/>
    <lineage>
        <taxon>Bacteria</taxon>
        <taxon>Bacillati</taxon>
        <taxon>Actinomycetota</taxon>
        <taxon>Actinomycetes</taxon>
        <taxon>Micrococcales</taxon>
        <taxon>Intrasporangiaceae</taxon>
        <taxon>Janibacter</taxon>
    </lineage>
</organism>
<evidence type="ECO:0000256" key="3">
    <source>
        <dbReference type="ARBA" id="ARBA00004868"/>
    </source>
</evidence>
<evidence type="ECO:0000256" key="6">
    <source>
        <dbReference type="ARBA" id="ARBA00022741"/>
    </source>
</evidence>
<evidence type="ECO:0000313" key="12">
    <source>
        <dbReference type="EMBL" id="QFQ30399.2"/>
    </source>
</evidence>
<evidence type="ECO:0000313" key="13">
    <source>
        <dbReference type="Proteomes" id="UP000271708"/>
    </source>
</evidence>
<evidence type="ECO:0000256" key="5">
    <source>
        <dbReference type="ARBA" id="ARBA00022723"/>
    </source>
</evidence>
<keyword evidence="7 11" id="KW-0418">Kinase</keyword>
<keyword evidence="6 11" id="KW-0547">Nucleotide-binding</keyword>
<keyword evidence="4 11" id="KW-0808">Transferase</keyword>
<dbReference type="Pfam" id="PF02110">
    <property type="entry name" value="HK"/>
    <property type="match status" value="1"/>
</dbReference>
<comment type="catalytic activity">
    <reaction evidence="1 11">
        <text>5-(2-hydroxyethyl)-4-methylthiazole + ATP = 4-methyl-5-(2-phosphooxyethyl)-thiazole + ADP + H(+)</text>
        <dbReference type="Rhea" id="RHEA:24212"/>
        <dbReference type="ChEBI" id="CHEBI:15378"/>
        <dbReference type="ChEBI" id="CHEBI:17957"/>
        <dbReference type="ChEBI" id="CHEBI:30616"/>
        <dbReference type="ChEBI" id="CHEBI:58296"/>
        <dbReference type="ChEBI" id="CHEBI:456216"/>
        <dbReference type="EC" id="2.7.1.50"/>
    </reaction>
</comment>
<dbReference type="EC" id="2.7.1.50" evidence="11"/>
<protein>
    <recommendedName>
        <fullName evidence="11">Hydroxyethylthiazole kinase</fullName>
        <ecNumber evidence="11">2.7.1.50</ecNumber>
    </recommendedName>
    <alternativeName>
        <fullName evidence="11">4-methyl-5-beta-hydroxyethylthiazole kinase</fullName>
        <shortName evidence="11">TH kinase</shortName>
        <shortName evidence="11">Thz kinase</shortName>
    </alternativeName>
</protein>
<evidence type="ECO:0000256" key="7">
    <source>
        <dbReference type="ARBA" id="ARBA00022777"/>
    </source>
</evidence>
<keyword evidence="8 11" id="KW-0067">ATP-binding</keyword>
<name>A0A5P8FLB9_9MICO</name>
<dbReference type="HAMAP" id="MF_00228">
    <property type="entry name" value="Thz_kinase"/>
    <property type="match status" value="1"/>
</dbReference>
<keyword evidence="9 11" id="KW-0460">Magnesium</keyword>
<dbReference type="GO" id="GO:0000287">
    <property type="term" value="F:magnesium ion binding"/>
    <property type="evidence" value="ECO:0007669"/>
    <property type="project" value="UniProtKB-UniRule"/>
</dbReference>
<dbReference type="GO" id="GO:0009228">
    <property type="term" value="P:thiamine biosynthetic process"/>
    <property type="evidence" value="ECO:0007669"/>
    <property type="project" value="UniProtKB-KW"/>
</dbReference>
<comment type="function">
    <text evidence="11">Catalyzes the phosphorylation of the hydroxyl group of 4-methyl-5-beta-hydroxyethylthiazole (THZ).</text>
</comment>
<dbReference type="InterPro" id="IPR029056">
    <property type="entry name" value="Ribokinase-like"/>
</dbReference>
<dbReference type="PIRSF" id="PIRSF000513">
    <property type="entry name" value="Thz_kinase"/>
    <property type="match status" value="1"/>
</dbReference>
<feature type="binding site" evidence="11">
    <location>
        <position position="130"/>
    </location>
    <ligand>
        <name>ATP</name>
        <dbReference type="ChEBI" id="CHEBI:30616"/>
    </ligand>
</feature>
<dbReference type="KEGG" id="jme:EEW87_008855"/>
<keyword evidence="10 11" id="KW-0784">Thiamine biosynthesis</keyword>
<keyword evidence="5 11" id="KW-0479">Metal-binding</keyword>
<dbReference type="RefSeq" id="WP_123093368.1">
    <property type="nucleotide sequence ID" value="NZ_BAAAKD010000012.1"/>
</dbReference>
<sequence length="274" mass="27095">MSVALPTTAPSAHDLADCWSRLRAESPLTQCLTNIVVAPFTANVLLAAGASPAMVDNPHEAGQLAAVAGAVLVNLGTPYDDTAAGAREGVSAALSSGTPWVLDPVAVGGLTWRTGLAHELLALGSPAVIRGNASEVLALGGGSGGRGVDSTDDTASQAVQDGAGAIARRHRCVVAVSGAVDHLTDGERTVRLAHGDPLMTRVTGVGCALGALVAACCAATSDPLVAAATATAALTLAADTAVQTARGPGSFAVGLLDELAALTPDQLEERVGLC</sequence>
<comment type="cofactor">
    <cofactor evidence="2 11">
        <name>Mg(2+)</name>
        <dbReference type="ChEBI" id="CHEBI:18420"/>
    </cofactor>
</comment>
<dbReference type="GeneID" id="59161273"/>
<dbReference type="UniPathway" id="UPA00060">
    <property type="reaction ID" value="UER00139"/>
</dbReference>
<reference evidence="12 13" key="1">
    <citation type="submission" date="2019-09" db="EMBL/GenBank/DDBJ databases">
        <title>Complete Genome Sequence of Janibacter melonis M714 with both human health impact and industrial applications.</title>
        <authorList>
            <person name="Jin M."/>
            <person name="Zhao Q.R."/>
        </authorList>
    </citation>
    <scope>NUCLEOTIDE SEQUENCE [LARGE SCALE GENOMIC DNA]</scope>
    <source>
        <strain evidence="12 13">M714</strain>
    </source>
</reference>
<accession>A0A5P8FLB9</accession>
<evidence type="ECO:0000256" key="4">
    <source>
        <dbReference type="ARBA" id="ARBA00022679"/>
    </source>
</evidence>
<dbReference type="EMBL" id="CP044548">
    <property type="protein sequence ID" value="QFQ30399.2"/>
    <property type="molecule type" value="Genomic_DNA"/>
</dbReference>
<evidence type="ECO:0000256" key="8">
    <source>
        <dbReference type="ARBA" id="ARBA00022840"/>
    </source>
</evidence>